<dbReference type="PANTHER" id="PTHR11941">
    <property type="entry name" value="ENOYL-COA HYDRATASE-RELATED"/>
    <property type="match status" value="1"/>
</dbReference>
<comment type="caution">
    <text evidence="5">The sequence shown here is derived from an EMBL/GenBank/DDBJ whole genome shotgun (WGS) entry which is preliminary data.</text>
</comment>
<reference evidence="5" key="1">
    <citation type="journal article" date="2014" name="Int. J. Syst. Evol. Microbiol.">
        <title>Complete genome sequence of Corynebacterium casei LMG S-19264T (=DSM 44701T), isolated from a smear-ripened cheese.</title>
        <authorList>
            <consortium name="US DOE Joint Genome Institute (JGI-PGF)"/>
            <person name="Walter F."/>
            <person name="Albersmeier A."/>
            <person name="Kalinowski J."/>
            <person name="Ruckert C."/>
        </authorList>
    </citation>
    <scope>NUCLEOTIDE SEQUENCE</scope>
    <source>
        <strain evidence="5">JCM 5016</strain>
    </source>
</reference>
<dbReference type="Pfam" id="PF00378">
    <property type="entry name" value="ECH_1"/>
    <property type="match status" value="1"/>
</dbReference>
<dbReference type="PANTHER" id="PTHR11941:SF169">
    <property type="entry name" value="(7AS)-7A-METHYL-1,5-DIOXO-2,3,5,6,7,7A-HEXAHYDRO-1H-INDENE-CARBOXYL-COA HYDROLASE"/>
    <property type="match status" value="1"/>
</dbReference>
<dbReference type="EMBL" id="BMWH01000034">
    <property type="protein sequence ID" value="GHA12457.1"/>
    <property type="molecule type" value="Genomic_DNA"/>
</dbReference>
<accession>A0A918VPL7</accession>
<evidence type="ECO:0000256" key="2">
    <source>
        <dbReference type="ARBA" id="ARBA00023098"/>
    </source>
</evidence>
<protein>
    <submittedName>
        <fullName evidence="5">Enoyl-CoA hydratase</fullName>
    </submittedName>
</protein>
<dbReference type="AlphaFoldDB" id="A0A918VPL7"/>
<evidence type="ECO:0000256" key="4">
    <source>
        <dbReference type="RuleBase" id="RU003707"/>
    </source>
</evidence>
<organism evidence="5 6">
    <name type="scientific">Streptomyces echinoruber</name>
    <dbReference type="NCBI Taxonomy" id="68898"/>
    <lineage>
        <taxon>Bacteria</taxon>
        <taxon>Bacillati</taxon>
        <taxon>Actinomycetota</taxon>
        <taxon>Actinomycetes</taxon>
        <taxon>Kitasatosporales</taxon>
        <taxon>Streptomycetaceae</taxon>
        <taxon>Streptomyces</taxon>
    </lineage>
</organism>
<dbReference type="Gene3D" id="3.90.226.10">
    <property type="entry name" value="2-enoyl-CoA Hydratase, Chain A, domain 1"/>
    <property type="match status" value="1"/>
</dbReference>
<comment type="similarity">
    <text evidence="1 4">Belongs to the enoyl-CoA hydratase/isomerase family.</text>
</comment>
<keyword evidence="6" id="KW-1185">Reference proteome</keyword>
<name>A0A918VPL7_9ACTN</name>
<dbReference type="InterPro" id="IPR001753">
    <property type="entry name" value="Enoyl-CoA_hydra/iso"/>
</dbReference>
<dbReference type="GO" id="GO:0006635">
    <property type="term" value="P:fatty acid beta-oxidation"/>
    <property type="evidence" value="ECO:0007669"/>
    <property type="project" value="TreeGrafter"/>
</dbReference>
<keyword evidence="3" id="KW-0456">Lyase</keyword>
<evidence type="ECO:0000256" key="3">
    <source>
        <dbReference type="ARBA" id="ARBA00023239"/>
    </source>
</evidence>
<dbReference type="PROSITE" id="PS00166">
    <property type="entry name" value="ENOYL_COA_HYDRATASE"/>
    <property type="match status" value="1"/>
</dbReference>
<reference evidence="5" key="2">
    <citation type="submission" date="2020-09" db="EMBL/GenBank/DDBJ databases">
        <authorList>
            <person name="Sun Q."/>
            <person name="Ohkuma M."/>
        </authorList>
    </citation>
    <scope>NUCLEOTIDE SEQUENCE</scope>
    <source>
        <strain evidence="5">JCM 5016</strain>
    </source>
</reference>
<evidence type="ECO:0000256" key="1">
    <source>
        <dbReference type="ARBA" id="ARBA00005254"/>
    </source>
</evidence>
<evidence type="ECO:0000313" key="6">
    <source>
        <dbReference type="Proteomes" id="UP000623010"/>
    </source>
</evidence>
<gene>
    <name evidence="5" type="ORF">GCM10010389_59250</name>
</gene>
<dbReference type="GO" id="GO:0016829">
    <property type="term" value="F:lyase activity"/>
    <property type="evidence" value="ECO:0007669"/>
    <property type="project" value="UniProtKB-KW"/>
</dbReference>
<dbReference type="Proteomes" id="UP000623010">
    <property type="component" value="Unassembled WGS sequence"/>
</dbReference>
<dbReference type="SUPFAM" id="SSF52096">
    <property type="entry name" value="ClpP/crotonase"/>
    <property type="match status" value="1"/>
</dbReference>
<dbReference type="InterPro" id="IPR018376">
    <property type="entry name" value="Enoyl-CoA_hyd/isom_CS"/>
</dbReference>
<sequence>MASPDASSGKRDRAPLLDQNGVRLAVDDAIATVTLTNPAKRNAQSPALWRALAEAGRLLPGSVRVVVLRAEGKSFSAGLDRQAFTPEGFDGEPSFLDLARGSDAELDATIAEYQEAFTWWRRNDLVSIAAVQGHAIGAGFQLALACDLRVVADDVQFAMRETSLGLVPDLTGTHPLVGLVGYARALEICLTGRFVGAEEAVATGLANIAVPLDQLDAAARDLASAVLAAPRDAVVETKALLRGAQQRSYEEQRAAERQAQARRLRDLAGIGE</sequence>
<dbReference type="CDD" id="cd06558">
    <property type="entry name" value="crotonase-like"/>
    <property type="match status" value="1"/>
</dbReference>
<dbReference type="InterPro" id="IPR029045">
    <property type="entry name" value="ClpP/crotonase-like_dom_sf"/>
</dbReference>
<dbReference type="RefSeq" id="WP_190060571.1">
    <property type="nucleotide sequence ID" value="NZ_BMWH01000034.1"/>
</dbReference>
<keyword evidence="2" id="KW-0443">Lipid metabolism</keyword>
<evidence type="ECO:0000313" key="5">
    <source>
        <dbReference type="EMBL" id="GHA12457.1"/>
    </source>
</evidence>
<proteinExistence type="inferred from homology"/>